<protein>
    <submittedName>
        <fullName evidence="2">Uncharacterized protein</fullName>
    </submittedName>
</protein>
<dbReference type="RefSeq" id="WP_146850152.1">
    <property type="nucleotide sequence ID" value="NZ_BKAG01000010.1"/>
</dbReference>
<reference evidence="2 3" key="1">
    <citation type="submission" date="2019-07" db="EMBL/GenBank/DDBJ databases">
        <title>Whole genome shotgun sequence of Brevifollis gellanilyticus NBRC 108608.</title>
        <authorList>
            <person name="Hosoyama A."/>
            <person name="Uohara A."/>
            <person name="Ohji S."/>
            <person name="Ichikawa N."/>
        </authorList>
    </citation>
    <scope>NUCLEOTIDE SEQUENCE [LARGE SCALE GENOMIC DNA]</scope>
    <source>
        <strain evidence="2 3">NBRC 108608</strain>
    </source>
</reference>
<dbReference type="Proteomes" id="UP000321577">
    <property type="component" value="Unassembled WGS sequence"/>
</dbReference>
<feature type="transmembrane region" description="Helical" evidence="1">
    <location>
        <begin position="48"/>
        <end position="71"/>
    </location>
</feature>
<dbReference type="AlphaFoldDB" id="A0A512M747"/>
<feature type="transmembrane region" description="Helical" evidence="1">
    <location>
        <begin position="83"/>
        <end position="103"/>
    </location>
</feature>
<keyword evidence="1" id="KW-0812">Transmembrane</keyword>
<proteinExistence type="predicted"/>
<comment type="caution">
    <text evidence="2">The sequence shown here is derived from an EMBL/GenBank/DDBJ whole genome shotgun (WGS) entry which is preliminary data.</text>
</comment>
<keyword evidence="1" id="KW-1133">Transmembrane helix</keyword>
<feature type="transmembrane region" description="Helical" evidence="1">
    <location>
        <begin position="7"/>
        <end position="28"/>
    </location>
</feature>
<sequence>MNRNRATVLFVGVLVCAPLLALYHFGIFPEAAKWLSARLPNLLVLPVATLKLSLPLQYAFYTALAFSSAWLGMEMEAAWKKYLYLLGLSFLILLLTPILALNGLLFEPFSGILAASFAMLIGVMLGDRRTDLMPEPAVVAVVEAKTSAE</sequence>
<dbReference type="EMBL" id="BKAG01000010">
    <property type="protein sequence ID" value="GEP42557.1"/>
    <property type="molecule type" value="Genomic_DNA"/>
</dbReference>
<name>A0A512M747_9BACT</name>
<keyword evidence="1" id="KW-0472">Membrane</keyword>
<evidence type="ECO:0000313" key="2">
    <source>
        <dbReference type="EMBL" id="GEP42557.1"/>
    </source>
</evidence>
<dbReference type="OrthoDB" id="198529at2"/>
<evidence type="ECO:0000256" key="1">
    <source>
        <dbReference type="SAM" id="Phobius"/>
    </source>
</evidence>
<gene>
    <name evidence="2" type="ORF">BGE01nite_18480</name>
</gene>
<accession>A0A512M747</accession>
<keyword evidence="3" id="KW-1185">Reference proteome</keyword>
<feature type="transmembrane region" description="Helical" evidence="1">
    <location>
        <begin position="109"/>
        <end position="126"/>
    </location>
</feature>
<evidence type="ECO:0000313" key="3">
    <source>
        <dbReference type="Proteomes" id="UP000321577"/>
    </source>
</evidence>
<organism evidence="2 3">
    <name type="scientific">Brevifollis gellanilyticus</name>
    <dbReference type="NCBI Taxonomy" id="748831"/>
    <lineage>
        <taxon>Bacteria</taxon>
        <taxon>Pseudomonadati</taxon>
        <taxon>Verrucomicrobiota</taxon>
        <taxon>Verrucomicrobiia</taxon>
        <taxon>Verrucomicrobiales</taxon>
        <taxon>Verrucomicrobiaceae</taxon>
    </lineage>
</organism>